<dbReference type="Gramene" id="TKV94213">
    <property type="protein sequence ID" value="TKV94213"/>
    <property type="gene ID" value="SEVIR_9G278700v2"/>
</dbReference>
<dbReference type="EMBL" id="CM016560">
    <property type="protein sequence ID" value="TKV94213.1"/>
    <property type="molecule type" value="Genomic_DNA"/>
</dbReference>
<proteinExistence type="predicted"/>
<keyword evidence="2" id="KW-1185">Reference proteome</keyword>
<organism evidence="1 2">
    <name type="scientific">Setaria viridis</name>
    <name type="common">Green bristlegrass</name>
    <name type="synonym">Setaria italica subsp. viridis</name>
    <dbReference type="NCBI Taxonomy" id="4556"/>
    <lineage>
        <taxon>Eukaryota</taxon>
        <taxon>Viridiplantae</taxon>
        <taxon>Streptophyta</taxon>
        <taxon>Embryophyta</taxon>
        <taxon>Tracheophyta</taxon>
        <taxon>Spermatophyta</taxon>
        <taxon>Magnoliopsida</taxon>
        <taxon>Liliopsida</taxon>
        <taxon>Poales</taxon>
        <taxon>Poaceae</taxon>
        <taxon>PACMAD clade</taxon>
        <taxon>Panicoideae</taxon>
        <taxon>Panicodae</taxon>
        <taxon>Paniceae</taxon>
        <taxon>Cenchrinae</taxon>
        <taxon>Setaria</taxon>
    </lineage>
</organism>
<reference evidence="1" key="1">
    <citation type="submission" date="2019-03" db="EMBL/GenBank/DDBJ databases">
        <title>WGS assembly of Setaria viridis.</title>
        <authorList>
            <person name="Huang P."/>
            <person name="Jenkins J."/>
            <person name="Grimwood J."/>
            <person name="Barry K."/>
            <person name="Healey A."/>
            <person name="Mamidi S."/>
            <person name="Sreedasyam A."/>
            <person name="Shu S."/>
            <person name="Feldman M."/>
            <person name="Wu J."/>
            <person name="Yu Y."/>
            <person name="Chen C."/>
            <person name="Johnson J."/>
            <person name="Rokhsar D."/>
            <person name="Baxter I."/>
            <person name="Schmutz J."/>
            <person name="Brutnell T."/>
            <person name="Kellogg E."/>
        </authorList>
    </citation>
    <scope>NUCLEOTIDE SEQUENCE [LARGE SCALE GENOMIC DNA]</scope>
</reference>
<sequence length="120" mass="14518">MDLQFPSNPSGRCFSNAYYSRKLSNGEFVDRKRLVYSKHVEKVYYFCYKLVKSNQNKSLLASDGVRDWKHLSEKLKTHENSVEYLTNMSTWNELWLRLSKNQTVDDEMQWEITKEKEHWR</sequence>
<accession>A0A4U6T124</accession>
<name>A0A4U6T124_SETVI</name>
<protein>
    <submittedName>
        <fullName evidence="1">Uncharacterized protein</fullName>
    </submittedName>
</protein>
<dbReference type="AlphaFoldDB" id="A0A4U6T124"/>
<dbReference type="OMA" id="SAEHINN"/>
<evidence type="ECO:0000313" key="1">
    <source>
        <dbReference type="EMBL" id="TKV94213.1"/>
    </source>
</evidence>
<gene>
    <name evidence="1" type="ORF">SEVIR_9G278700v2</name>
</gene>
<dbReference type="Proteomes" id="UP000298652">
    <property type="component" value="Chromosome 9"/>
</dbReference>
<evidence type="ECO:0000313" key="2">
    <source>
        <dbReference type="Proteomes" id="UP000298652"/>
    </source>
</evidence>